<dbReference type="InterPro" id="IPR050486">
    <property type="entry name" value="Mannose-1P_guanyltransferase"/>
</dbReference>
<protein>
    <recommendedName>
        <fullName evidence="1">Nucleotidyl transferase domain-containing protein</fullName>
    </recommendedName>
</protein>
<dbReference type="PANTHER" id="PTHR22572">
    <property type="entry name" value="SUGAR-1-PHOSPHATE GUANYL TRANSFERASE"/>
    <property type="match status" value="1"/>
</dbReference>
<evidence type="ECO:0000313" key="2">
    <source>
        <dbReference type="EMBL" id="MBX11089.1"/>
    </source>
</evidence>
<accession>A0A2P2KZG4</accession>
<dbReference type="Gene3D" id="3.90.550.10">
    <property type="entry name" value="Spore Coat Polysaccharide Biosynthesis Protein SpsA, Chain A"/>
    <property type="match status" value="1"/>
</dbReference>
<dbReference type="InterPro" id="IPR029044">
    <property type="entry name" value="Nucleotide-diphossugar_trans"/>
</dbReference>
<name>A0A2P2KZG4_RHIMU</name>
<dbReference type="EMBL" id="GGEC01030605">
    <property type="protein sequence ID" value="MBX11089.1"/>
    <property type="molecule type" value="Transcribed_RNA"/>
</dbReference>
<dbReference type="InterPro" id="IPR005835">
    <property type="entry name" value="NTP_transferase_dom"/>
</dbReference>
<feature type="domain" description="Nucleotidyl transferase" evidence="1">
    <location>
        <begin position="12"/>
        <end position="119"/>
    </location>
</feature>
<sequence length="136" mass="15343">MESSVEEEEVVAVIMVGGPTKGTRFRPLSFNTPKPLFPLAGQPMIYHHISACKKIPNLAGIFLIGFYEEREFTLFVSSISNELKVPVRYLKEDKPRGSAGGLSYFRDIIMEDNPVSALHFFALKFDSYVYLLCSML</sequence>
<dbReference type="Pfam" id="PF00483">
    <property type="entry name" value="NTP_transferase"/>
    <property type="match status" value="1"/>
</dbReference>
<dbReference type="SUPFAM" id="SSF53448">
    <property type="entry name" value="Nucleotide-diphospho-sugar transferases"/>
    <property type="match status" value="1"/>
</dbReference>
<reference evidence="2" key="1">
    <citation type="submission" date="2018-02" db="EMBL/GenBank/DDBJ databases">
        <title>Rhizophora mucronata_Transcriptome.</title>
        <authorList>
            <person name="Meera S.P."/>
            <person name="Sreeshan A."/>
            <person name="Augustine A."/>
        </authorList>
    </citation>
    <scope>NUCLEOTIDE SEQUENCE</scope>
    <source>
        <tissue evidence="2">Leaf</tissue>
    </source>
</reference>
<organism evidence="2">
    <name type="scientific">Rhizophora mucronata</name>
    <name type="common">Asiatic mangrove</name>
    <dbReference type="NCBI Taxonomy" id="61149"/>
    <lineage>
        <taxon>Eukaryota</taxon>
        <taxon>Viridiplantae</taxon>
        <taxon>Streptophyta</taxon>
        <taxon>Embryophyta</taxon>
        <taxon>Tracheophyta</taxon>
        <taxon>Spermatophyta</taxon>
        <taxon>Magnoliopsida</taxon>
        <taxon>eudicotyledons</taxon>
        <taxon>Gunneridae</taxon>
        <taxon>Pentapetalae</taxon>
        <taxon>rosids</taxon>
        <taxon>fabids</taxon>
        <taxon>Malpighiales</taxon>
        <taxon>Rhizophoraceae</taxon>
        <taxon>Rhizophora</taxon>
    </lineage>
</organism>
<dbReference type="AlphaFoldDB" id="A0A2P2KZG4"/>
<evidence type="ECO:0000259" key="1">
    <source>
        <dbReference type="Pfam" id="PF00483"/>
    </source>
</evidence>
<proteinExistence type="predicted"/>